<name>A0A0C9ZES9_9AGAM</name>
<proteinExistence type="predicted"/>
<evidence type="ECO:0008006" key="3">
    <source>
        <dbReference type="Google" id="ProtNLM"/>
    </source>
</evidence>
<organism evidence="1 2">
    <name type="scientific">Pisolithus microcarpus 441</name>
    <dbReference type="NCBI Taxonomy" id="765257"/>
    <lineage>
        <taxon>Eukaryota</taxon>
        <taxon>Fungi</taxon>
        <taxon>Dikarya</taxon>
        <taxon>Basidiomycota</taxon>
        <taxon>Agaricomycotina</taxon>
        <taxon>Agaricomycetes</taxon>
        <taxon>Agaricomycetidae</taxon>
        <taxon>Boletales</taxon>
        <taxon>Sclerodermatineae</taxon>
        <taxon>Pisolithaceae</taxon>
        <taxon>Pisolithus</taxon>
    </lineage>
</organism>
<sequence>MATVPVLTSATSNKGTSQVYREHFTPWTDRHCQLSPRSFLSLGANMRIDYLSSTINAVSPTPDHHHLERPKCHDQNAYYDTTAADCSSICHRAFPATQGDDTNYNHQLDNIVDNPVVNPTFIEDFTQSGRPAWQEVPIRATSQFHGGIGHSLPPHGTDIGLESRFTLSVPSPTTFFVHSPTATAVTFSSHTPHTATEIHSMYANMQRCQPAPSSIRPTMTSPIGTTEHVLNMWQADRENAEVHGTSSPTTRSYPCAWELPSSPCRVHVTGDRKSLRTHLSQVHGFVSTGRQSVRCKWDGCGRPLQKENMVRHILTHHMHIKVRCDSCGKDLCRRDVHTMHSKKFCPAKF</sequence>
<accession>A0A0C9ZES9</accession>
<reference evidence="1 2" key="1">
    <citation type="submission" date="2014-04" db="EMBL/GenBank/DDBJ databases">
        <authorList>
            <consortium name="DOE Joint Genome Institute"/>
            <person name="Kuo A."/>
            <person name="Kohler A."/>
            <person name="Costa M.D."/>
            <person name="Nagy L.G."/>
            <person name="Floudas D."/>
            <person name="Copeland A."/>
            <person name="Barry K.W."/>
            <person name="Cichocki N."/>
            <person name="Veneault-Fourrey C."/>
            <person name="LaButti K."/>
            <person name="Lindquist E.A."/>
            <person name="Lipzen A."/>
            <person name="Lundell T."/>
            <person name="Morin E."/>
            <person name="Murat C."/>
            <person name="Sun H."/>
            <person name="Tunlid A."/>
            <person name="Henrissat B."/>
            <person name="Grigoriev I.V."/>
            <person name="Hibbett D.S."/>
            <person name="Martin F."/>
            <person name="Nordberg H.P."/>
            <person name="Cantor M.N."/>
            <person name="Hua S.X."/>
        </authorList>
    </citation>
    <scope>NUCLEOTIDE SEQUENCE [LARGE SCALE GENOMIC DNA]</scope>
    <source>
        <strain evidence="1 2">441</strain>
    </source>
</reference>
<keyword evidence="2" id="KW-1185">Reference proteome</keyword>
<dbReference type="Proteomes" id="UP000054018">
    <property type="component" value="Unassembled WGS sequence"/>
</dbReference>
<evidence type="ECO:0000313" key="2">
    <source>
        <dbReference type="Proteomes" id="UP000054018"/>
    </source>
</evidence>
<evidence type="ECO:0000313" key="1">
    <source>
        <dbReference type="EMBL" id="KIK27851.1"/>
    </source>
</evidence>
<dbReference type="Gene3D" id="3.30.160.60">
    <property type="entry name" value="Classic Zinc Finger"/>
    <property type="match status" value="1"/>
</dbReference>
<gene>
    <name evidence="1" type="ORF">PISMIDRAFT_143645</name>
</gene>
<dbReference type="OrthoDB" id="2676167at2759"/>
<reference evidence="2" key="2">
    <citation type="submission" date="2015-01" db="EMBL/GenBank/DDBJ databases">
        <title>Evolutionary Origins and Diversification of the Mycorrhizal Mutualists.</title>
        <authorList>
            <consortium name="DOE Joint Genome Institute"/>
            <consortium name="Mycorrhizal Genomics Consortium"/>
            <person name="Kohler A."/>
            <person name="Kuo A."/>
            <person name="Nagy L.G."/>
            <person name="Floudas D."/>
            <person name="Copeland A."/>
            <person name="Barry K.W."/>
            <person name="Cichocki N."/>
            <person name="Veneault-Fourrey C."/>
            <person name="LaButti K."/>
            <person name="Lindquist E.A."/>
            <person name="Lipzen A."/>
            <person name="Lundell T."/>
            <person name="Morin E."/>
            <person name="Murat C."/>
            <person name="Riley R."/>
            <person name="Ohm R."/>
            <person name="Sun H."/>
            <person name="Tunlid A."/>
            <person name="Henrissat B."/>
            <person name="Grigoriev I.V."/>
            <person name="Hibbett D.S."/>
            <person name="Martin F."/>
        </authorList>
    </citation>
    <scope>NUCLEOTIDE SEQUENCE [LARGE SCALE GENOMIC DNA]</scope>
    <source>
        <strain evidence="2">441</strain>
    </source>
</reference>
<dbReference type="HOGENOM" id="CLU_794810_0_0_1"/>
<dbReference type="EMBL" id="KN833694">
    <property type="protein sequence ID" value="KIK27851.1"/>
    <property type="molecule type" value="Genomic_DNA"/>
</dbReference>
<protein>
    <recommendedName>
        <fullName evidence="3">C2H2-type domain-containing protein</fullName>
    </recommendedName>
</protein>
<dbReference type="AlphaFoldDB" id="A0A0C9ZES9"/>